<dbReference type="InterPro" id="IPR003961">
    <property type="entry name" value="FN3_dom"/>
</dbReference>
<dbReference type="EMBL" id="BARV01025692">
    <property type="protein sequence ID" value="GAI46083.1"/>
    <property type="molecule type" value="Genomic_DNA"/>
</dbReference>
<feature type="non-terminal residue" evidence="3">
    <location>
        <position position="1"/>
    </location>
</feature>
<evidence type="ECO:0000259" key="1">
    <source>
        <dbReference type="PROSITE" id="PS50835"/>
    </source>
</evidence>
<reference evidence="3" key="1">
    <citation type="journal article" date="2014" name="Front. Microbiol.">
        <title>High frequency of phylogenetically diverse reductive dehalogenase-homologous genes in deep subseafloor sedimentary metagenomes.</title>
        <authorList>
            <person name="Kawai M."/>
            <person name="Futagami T."/>
            <person name="Toyoda A."/>
            <person name="Takaki Y."/>
            <person name="Nishi S."/>
            <person name="Hori S."/>
            <person name="Arai W."/>
            <person name="Tsubouchi T."/>
            <person name="Morono Y."/>
            <person name="Uchiyama I."/>
            <person name="Ito T."/>
            <person name="Fujiyama A."/>
            <person name="Inagaki F."/>
            <person name="Takami H."/>
        </authorList>
    </citation>
    <scope>NUCLEOTIDE SEQUENCE</scope>
    <source>
        <strain evidence="3">Expedition CK06-06</strain>
    </source>
</reference>
<accession>X1NR71</accession>
<dbReference type="AlphaFoldDB" id="X1NR71"/>
<name>X1NR71_9ZZZZ</name>
<dbReference type="PROSITE" id="PS50853">
    <property type="entry name" value="FN3"/>
    <property type="match status" value="1"/>
</dbReference>
<sequence length="265" mass="28230">WGSCENGTLAGPYNWNYSMGYKFTANTNGQVTKLCGFFSGTKWVRLYNSSYSVLASAQITSSANWSCTSITPVNLTAGSVYYVVAEIASSGGYYRSGVSLAGCTNDITINATAYQTPSGTFNASHTEITGNMYGMADIVFSPVTVIAPTVTNNGGESNVTASSARLNGEVTDTGGDNPTVHIYWGDNDGGTTAANWDHDENLGTKGVGTFYYDAPSLSPSTTYYYRCYATNPAGSDWADSAASFTTTPVLTIYEYYNISDHYDVG</sequence>
<dbReference type="InterPro" id="IPR007110">
    <property type="entry name" value="Ig-like_dom"/>
</dbReference>
<comment type="caution">
    <text evidence="3">The sequence shown here is derived from an EMBL/GenBank/DDBJ whole genome shotgun (WGS) entry which is preliminary data.</text>
</comment>
<evidence type="ECO:0000313" key="3">
    <source>
        <dbReference type="EMBL" id="GAI46083.1"/>
    </source>
</evidence>
<evidence type="ECO:0000259" key="2">
    <source>
        <dbReference type="PROSITE" id="PS50853"/>
    </source>
</evidence>
<feature type="domain" description="Fibronectin type-III" evidence="2">
    <location>
        <begin position="147"/>
        <end position="249"/>
    </location>
</feature>
<proteinExistence type="predicted"/>
<gene>
    <name evidence="3" type="ORF">S06H3_41649</name>
</gene>
<feature type="domain" description="Ig-like" evidence="1">
    <location>
        <begin position="142"/>
        <end position="245"/>
    </location>
</feature>
<protein>
    <submittedName>
        <fullName evidence="3">Uncharacterized protein</fullName>
    </submittedName>
</protein>
<feature type="non-terminal residue" evidence="3">
    <location>
        <position position="265"/>
    </location>
</feature>
<dbReference type="PROSITE" id="PS50835">
    <property type="entry name" value="IG_LIKE"/>
    <property type="match status" value="1"/>
</dbReference>
<organism evidence="3">
    <name type="scientific">marine sediment metagenome</name>
    <dbReference type="NCBI Taxonomy" id="412755"/>
    <lineage>
        <taxon>unclassified sequences</taxon>
        <taxon>metagenomes</taxon>
        <taxon>ecological metagenomes</taxon>
    </lineage>
</organism>